<protein>
    <submittedName>
        <fullName evidence="9">FAD binding domain-containing protein</fullName>
    </submittedName>
</protein>
<proteinExistence type="inferred from homology"/>
<dbReference type="PROSITE" id="PS51387">
    <property type="entry name" value="FAD_PCMH"/>
    <property type="match status" value="2"/>
</dbReference>
<comment type="caution">
    <text evidence="9">The sequence shown here is derived from an EMBL/GenBank/DDBJ whole genome shotgun (WGS) entry which is preliminary data.</text>
</comment>
<keyword evidence="5" id="KW-0560">Oxidoreductase</keyword>
<dbReference type="PANTHER" id="PTHR42973:SF39">
    <property type="entry name" value="FAD-BINDING PCMH-TYPE DOMAIN-CONTAINING PROTEIN"/>
    <property type="match status" value="1"/>
</dbReference>
<comment type="cofactor">
    <cofactor evidence="1">
        <name>FAD</name>
        <dbReference type="ChEBI" id="CHEBI:57692"/>
    </cofactor>
</comment>
<evidence type="ECO:0000259" key="8">
    <source>
        <dbReference type="PROSITE" id="PS51387"/>
    </source>
</evidence>
<evidence type="ECO:0000256" key="6">
    <source>
        <dbReference type="SAM" id="MobiDB-lite"/>
    </source>
</evidence>
<sequence length="1295" mass="141951">MASFAGAARFLLLTVLGFYGNHPSTADAASASPVSGWRSDLDWAALSSKLSSSASLIDTSYDNYAGECMPEFSEPSPTNHALIDQPSGMCLPHLYLGWETSWPRPSENGHLDQTLDQAMQDLVDNPPVTDLERWISDPTNPSLDLPYKVLFPVVASDVVAAVNFAKEHGLEISVKNSGHSYQGASSKKDTLLLNMNRFTHYAPTGITDCDASILDTTVAEDLSNQPCLLSFAKGKSSTIRVGGGENFDKVYRAVIAANEEEGYKYHLAGGAAGTYWECCLFYSTNYSSFCPFIALARLTETMILTVGWTWQGGLPGTMGSRLYGLGVDHVVQVEMVLPNGVHVKFGPTEWEDASADGFTVPRTKVVSGVCRSNPDEQDEEKWIWKRCPEDFDIDFNDLFFAIRGGGGGTWGVVTSVLLQLHDYLPYTAFFFNIPATEECTAITPQFTEFQAQYMSAPSLLNVTKEHSLACSGPNEHRLTLCYGKEDFMQAWTRFLDLNNMTEHLGCLVKRLEENNEGVMQSPKGYVEMALLGDDARFPGKVADSPGPLPVSGAVFADVLVSQSWLDESEENLKTVLEDAAGATPYYAFGGAAASASDQASALSQAHRDAAFMLKFFDTADEEANFWGNLFPKMFDISDKTNFPPVFGSNHAGFLTTGPLKEDWTKPCPREWTFEERGEKCISFQEAIYGTERLARLEAIKKAVDPQIIFNCNHCVGNKLPEASKPKVDESSPAAAEPVPENLSDEPSAKNSLSSFKVDWENGLEISVKNSGHSYQGASSKKDTLLLNMNRYTHYAPTGIMDCDASILDTTVAEDLSNQNQPCLLTLAKGKSSLIRVGGGENFDKVYRAVVAVNEAEGYKYHLVGGAAGTVSPMGWTWQGGLPVPGTTGVRLRLYGLGVDQVVQVEMVLPNGVHVKFGPTEWEDASADGFIVPPRRSNPDEQDEEKWIWESCPEDFDIDFNDLFFAIRGGGGGTWGVVTSVLFQLQDYLPYNVYAFNFPPTEECTAITTQYREFHGKNMSAPSLLNLMFTYCYGKEDFMQAWTRFLDLNNMTEHLGCLDKVELEYEGVMQSPKGWAEMLLLGDDDRFPGKVADDPLSVVTHTANNVLVPQSWLDESEENIKTVVAIGIGGYHAFGGAAASGSDQANALSQAHRDAAFMMNLFDTADEEANFWGNLFPKMKTGRSLVLANGRSRNAEKSASPSKKRSMGQRGSPGLRQSRRLLILTSSSTAHCANCVGNNLPEAFKSQDDESSPAAAEPVSETQSDEPSVTCEAEKKSCLVDLKFWNWAFNQNQINP</sequence>
<accession>A0AAD8Y3N4</accession>
<evidence type="ECO:0000313" key="10">
    <source>
        <dbReference type="Proteomes" id="UP001224775"/>
    </source>
</evidence>
<feature type="region of interest" description="Disordered" evidence="6">
    <location>
        <begin position="1242"/>
        <end position="1269"/>
    </location>
</feature>
<dbReference type="PANTHER" id="PTHR42973">
    <property type="entry name" value="BINDING OXIDOREDUCTASE, PUTATIVE (AFU_ORTHOLOGUE AFUA_1G17690)-RELATED"/>
    <property type="match status" value="1"/>
</dbReference>
<keyword evidence="4" id="KW-0274">FAD</keyword>
<keyword evidence="7" id="KW-0732">Signal</keyword>
<dbReference type="InterPro" id="IPR016169">
    <property type="entry name" value="FAD-bd_PCMH_sub2"/>
</dbReference>
<evidence type="ECO:0000256" key="7">
    <source>
        <dbReference type="SAM" id="SignalP"/>
    </source>
</evidence>
<feature type="signal peptide" evidence="7">
    <location>
        <begin position="1"/>
        <end position="26"/>
    </location>
</feature>
<feature type="region of interest" description="Disordered" evidence="6">
    <location>
        <begin position="1187"/>
        <end position="1216"/>
    </location>
</feature>
<dbReference type="GO" id="GO:0016491">
    <property type="term" value="F:oxidoreductase activity"/>
    <property type="evidence" value="ECO:0007669"/>
    <property type="project" value="UniProtKB-KW"/>
</dbReference>
<keyword evidence="3" id="KW-0285">Flavoprotein</keyword>
<dbReference type="GO" id="GO:0071949">
    <property type="term" value="F:FAD binding"/>
    <property type="evidence" value="ECO:0007669"/>
    <property type="project" value="InterPro"/>
</dbReference>
<dbReference type="InterPro" id="IPR036318">
    <property type="entry name" value="FAD-bd_PCMH-like_sf"/>
</dbReference>
<feature type="domain" description="FAD-binding PCMH-type" evidence="8">
    <location>
        <begin position="142"/>
        <end position="423"/>
    </location>
</feature>
<evidence type="ECO:0000256" key="2">
    <source>
        <dbReference type="ARBA" id="ARBA00005466"/>
    </source>
</evidence>
<feature type="chain" id="PRO_5042073734" evidence="7">
    <location>
        <begin position="27"/>
        <end position="1295"/>
    </location>
</feature>
<dbReference type="Proteomes" id="UP001224775">
    <property type="component" value="Unassembled WGS sequence"/>
</dbReference>
<evidence type="ECO:0000256" key="1">
    <source>
        <dbReference type="ARBA" id="ARBA00001974"/>
    </source>
</evidence>
<feature type="domain" description="FAD-binding PCMH-type" evidence="8">
    <location>
        <begin position="728"/>
        <end position="987"/>
    </location>
</feature>
<evidence type="ECO:0000256" key="3">
    <source>
        <dbReference type="ARBA" id="ARBA00022630"/>
    </source>
</evidence>
<dbReference type="Gene3D" id="3.30.465.10">
    <property type="match status" value="5"/>
</dbReference>
<comment type="similarity">
    <text evidence="2">Belongs to the oxygen-dependent FAD-linked oxidoreductase family.</text>
</comment>
<dbReference type="Gene3D" id="3.40.462.20">
    <property type="match status" value="2"/>
</dbReference>
<dbReference type="EMBL" id="JATAAI010000021">
    <property type="protein sequence ID" value="KAK1738196.1"/>
    <property type="molecule type" value="Genomic_DNA"/>
</dbReference>
<evidence type="ECO:0000256" key="5">
    <source>
        <dbReference type="ARBA" id="ARBA00023002"/>
    </source>
</evidence>
<dbReference type="SUPFAM" id="SSF56176">
    <property type="entry name" value="FAD-binding/transporter-associated domain-like"/>
    <property type="match status" value="3"/>
</dbReference>
<reference evidence="9" key="1">
    <citation type="submission" date="2023-06" db="EMBL/GenBank/DDBJ databases">
        <title>Survivors Of The Sea: Transcriptome response of Skeletonema marinoi to long-term dormancy.</title>
        <authorList>
            <person name="Pinder M.I.M."/>
            <person name="Kourtchenko O."/>
            <person name="Robertson E.K."/>
            <person name="Larsson T."/>
            <person name="Maumus F."/>
            <person name="Osuna-Cruz C.M."/>
            <person name="Vancaester E."/>
            <person name="Stenow R."/>
            <person name="Vandepoele K."/>
            <person name="Ploug H."/>
            <person name="Bruchert V."/>
            <person name="Godhe A."/>
            <person name="Topel M."/>
        </authorList>
    </citation>
    <scope>NUCLEOTIDE SEQUENCE</scope>
    <source>
        <strain evidence="9">R05AC</strain>
    </source>
</reference>
<evidence type="ECO:0000313" key="9">
    <source>
        <dbReference type="EMBL" id="KAK1738196.1"/>
    </source>
</evidence>
<dbReference type="InterPro" id="IPR050416">
    <property type="entry name" value="FAD-linked_Oxidoreductase"/>
</dbReference>
<keyword evidence="10" id="KW-1185">Reference proteome</keyword>
<name>A0AAD8Y3N4_9STRA</name>
<gene>
    <name evidence="9" type="ORF">QTG54_010865</name>
</gene>
<feature type="region of interest" description="Disordered" evidence="6">
    <location>
        <begin position="722"/>
        <end position="750"/>
    </location>
</feature>
<evidence type="ECO:0000256" key="4">
    <source>
        <dbReference type="ARBA" id="ARBA00022827"/>
    </source>
</evidence>
<organism evidence="9 10">
    <name type="scientific">Skeletonema marinoi</name>
    <dbReference type="NCBI Taxonomy" id="267567"/>
    <lineage>
        <taxon>Eukaryota</taxon>
        <taxon>Sar</taxon>
        <taxon>Stramenopiles</taxon>
        <taxon>Ochrophyta</taxon>
        <taxon>Bacillariophyta</taxon>
        <taxon>Coscinodiscophyceae</taxon>
        <taxon>Thalassiosirophycidae</taxon>
        <taxon>Thalassiosirales</taxon>
        <taxon>Skeletonemataceae</taxon>
        <taxon>Skeletonema</taxon>
        <taxon>Skeletonema marinoi-dohrnii complex</taxon>
    </lineage>
</organism>
<dbReference type="InterPro" id="IPR016166">
    <property type="entry name" value="FAD-bd_PCMH"/>
</dbReference>